<evidence type="ECO:0000313" key="1">
    <source>
        <dbReference type="Proteomes" id="UP000887576"/>
    </source>
</evidence>
<protein>
    <submittedName>
        <fullName evidence="2">Uncharacterized protein</fullName>
    </submittedName>
</protein>
<sequence length="431" mass="49130">MTSNKETPEALTIQLVKSADRGNYCVVYDLKDGNEWKRFNLPGKLDRDWTEIFRLMSQKCPANLVKSIFLNLPDVVPDLQLHPWLAAVRSHGQKFGFSNFHWTTISMLGFTAQLLLAKNKGKKYSIGDYVVVSSTDFAAHLLRKQAVGWDVLDGKVAELQIGTSLDVEGFVRRNNLTMNDVKNFIIQAVDGPIGGMLREFILKAYPRKKVIFDGADPDDLTSDRLEPPGEYLAKVYAGEEYFNDYDCFLGNICIGNLYLQCGSSRLLLPIQFKRVPFSYKKKIKFTRCDKIEILGSMDSITSYNDTDVMKIYQSTVNLKDEIGILTVAFDEDQWNYFKLEKDDEKKTLISRSTTSNEWKDDRPTLIFGKDHVSVDYFKAGLLWKLKDINGNKNIPFKISFDEEVYIGAAADEHPEYLMPDIDLEALSTNAF</sequence>
<accession>A0AC34QWF0</accession>
<proteinExistence type="predicted"/>
<evidence type="ECO:0000313" key="2">
    <source>
        <dbReference type="WBParaSite" id="JU765_v2.g1997.t1"/>
    </source>
</evidence>
<name>A0AC34QWF0_9BILA</name>
<dbReference type="Proteomes" id="UP000887576">
    <property type="component" value="Unplaced"/>
</dbReference>
<organism evidence="1 2">
    <name type="scientific">Panagrolaimus sp. JU765</name>
    <dbReference type="NCBI Taxonomy" id="591449"/>
    <lineage>
        <taxon>Eukaryota</taxon>
        <taxon>Metazoa</taxon>
        <taxon>Ecdysozoa</taxon>
        <taxon>Nematoda</taxon>
        <taxon>Chromadorea</taxon>
        <taxon>Rhabditida</taxon>
        <taxon>Tylenchina</taxon>
        <taxon>Panagrolaimomorpha</taxon>
        <taxon>Panagrolaimoidea</taxon>
        <taxon>Panagrolaimidae</taxon>
        <taxon>Panagrolaimus</taxon>
    </lineage>
</organism>
<reference evidence="2" key="1">
    <citation type="submission" date="2022-11" db="UniProtKB">
        <authorList>
            <consortium name="WormBaseParasite"/>
        </authorList>
    </citation>
    <scope>IDENTIFICATION</scope>
</reference>
<dbReference type="WBParaSite" id="JU765_v2.g1997.t1">
    <property type="protein sequence ID" value="JU765_v2.g1997.t1"/>
    <property type="gene ID" value="JU765_v2.g1997"/>
</dbReference>